<name>A0A8B8BH34_CRAVI</name>
<reference evidence="3" key="1">
    <citation type="submission" date="2025-08" db="UniProtKB">
        <authorList>
            <consortium name="RefSeq"/>
        </authorList>
    </citation>
    <scope>IDENTIFICATION</scope>
    <source>
        <tissue evidence="3">Whole sample</tissue>
    </source>
</reference>
<dbReference type="PANTHER" id="PTHR16231:SF2">
    <property type="entry name" value="COMM DOMAIN-CONTAINING PROTEIN 7"/>
    <property type="match status" value="1"/>
</dbReference>
<dbReference type="InterPro" id="IPR047155">
    <property type="entry name" value="COMMD4/6/7/8"/>
</dbReference>
<dbReference type="Pfam" id="PF21672">
    <property type="entry name" value="COMM_HN"/>
    <property type="match status" value="1"/>
</dbReference>
<keyword evidence="2" id="KW-1185">Reference proteome</keyword>
<dbReference type="GO" id="GO:0051059">
    <property type="term" value="F:NF-kappaB binding"/>
    <property type="evidence" value="ECO:0007669"/>
    <property type="project" value="TreeGrafter"/>
</dbReference>
<dbReference type="Proteomes" id="UP000694844">
    <property type="component" value="Chromosome 8"/>
</dbReference>
<proteinExistence type="predicted"/>
<organism evidence="2 3">
    <name type="scientific">Crassostrea virginica</name>
    <name type="common">Eastern oyster</name>
    <dbReference type="NCBI Taxonomy" id="6565"/>
    <lineage>
        <taxon>Eukaryota</taxon>
        <taxon>Metazoa</taxon>
        <taxon>Spiralia</taxon>
        <taxon>Lophotrochozoa</taxon>
        <taxon>Mollusca</taxon>
        <taxon>Bivalvia</taxon>
        <taxon>Autobranchia</taxon>
        <taxon>Pteriomorphia</taxon>
        <taxon>Ostreida</taxon>
        <taxon>Ostreoidea</taxon>
        <taxon>Ostreidae</taxon>
        <taxon>Crassostrea</taxon>
    </lineage>
</organism>
<dbReference type="AlphaFoldDB" id="A0A8B8BH34"/>
<dbReference type="GeneID" id="111110082"/>
<evidence type="ECO:0000313" key="2">
    <source>
        <dbReference type="Proteomes" id="UP000694844"/>
    </source>
</evidence>
<dbReference type="GO" id="GO:0045892">
    <property type="term" value="P:negative regulation of DNA-templated transcription"/>
    <property type="evidence" value="ECO:0007669"/>
    <property type="project" value="TreeGrafter"/>
</dbReference>
<feature type="domain" description="COMM" evidence="1">
    <location>
        <begin position="134"/>
        <end position="201"/>
    </location>
</feature>
<dbReference type="OrthoDB" id="76101at2759"/>
<dbReference type="PROSITE" id="PS51269">
    <property type="entry name" value="COMM"/>
    <property type="match status" value="1"/>
</dbReference>
<dbReference type="InterPro" id="IPR017920">
    <property type="entry name" value="COMM"/>
</dbReference>
<dbReference type="RefSeq" id="XP_022302124.1">
    <property type="nucleotide sequence ID" value="XM_022446416.1"/>
</dbReference>
<gene>
    <name evidence="3" type="primary">LOC111110082</name>
</gene>
<dbReference type="GO" id="GO:0033209">
    <property type="term" value="P:tumor necrosis factor-mediated signaling pathway"/>
    <property type="evidence" value="ECO:0007669"/>
    <property type="project" value="TreeGrafter"/>
</dbReference>
<protein>
    <submittedName>
        <fullName evidence="3">COMM domain-containing protein 7-like</fullName>
    </submittedName>
</protein>
<dbReference type="PANTHER" id="PTHR16231">
    <property type="entry name" value="COMM DOMAIN-CONTAINING PROTEIN 4-8 FAMILY MEMBER"/>
    <property type="match status" value="1"/>
</dbReference>
<dbReference type="Pfam" id="PF07258">
    <property type="entry name" value="COMM_domain"/>
    <property type="match status" value="1"/>
</dbReference>
<evidence type="ECO:0000313" key="3">
    <source>
        <dbReference type="RefSeq" id="XP_022302124.1"/>
    </source>
</evidence>
<accession>A0A8B8BH34</accession>
<dbReference type="KEGG" id="cvn:111110082"/>
<evidence type="ECO:0000259" key="1">
    <source>
        <dbReference type="PROSITE" id="PS51269"/>
    </source>
</evidence>
<sequence length="201" mass="22563">MANNFHFSRATPPETMFSDFQALNKFPNKQFRQLVDFALEFLADPSKSFRLMDQLNGFAEENDVNAVGLKNIFKSLLSLSNGALKKSMTSSQIREDLLNFGLTEDKAEYLSVQWSNNLGALSRSALGQVLMVNQLVDMEWKFGVTAASSEVDKVGNTFLQVKLAINTGNGIKNTHMELTLPQFYSFLHEMEKAKASLEYLS</sequence>